<dbReference type="InterPro" id="IPR019423">
    <property type="entry name" value="7TM_GPCR_serpentine_rcpt_Srj"/>
</dbReference>
<evidence type="ECO:0000256" key="1">
    <source>
        <dbReference type="SAM" id="Phobius"/>
    </source>
</evidence>
<sequence>MRSSHSGQLQCSSCGIWSARALFLWENWTIQTGQARDEYAKRYGKVIYDGWILINFLEEIGLRGRAMISMIAFDTIMISSFSVAITLAYLTYHYIVRADKGAVAASQTLNVQYQLLIAVCAWTFVPLVFVYLPYLGINHLAFLHLPAFFIHRASMQLTACFPAWDAIIILGLIRDYRDGLLSMFRKKKMSQMETTWKT</sequence>
<dbReference type="Pfam" id="PF10326">
    <property type="entry name" value="7TM_GPCR_Str"/>
    <property type="match status" value="1"/>
</dbReference>
<dbReference type="PANTHER" id="PTHR45907">
    <property type="entry name" value="SERPENTINE RECEPTOR, CLASS J"/>
    <property type="match status" value="1"/>
</dbReference>
<comment type="caution">
    <text evidence="2">The sequence shown here is derived from an EMBL/GenBank/DDBJ whole genome shotgun (WGS) entry which is preliminary data.</text>
</comment>
<dbReference type="AlphaFoldDB" id="A0AAV5TJ03"/>
<evidence type="ECO:0000313" key="2">
    <source>
        <dbReference type="EMBL" id="GMS94238.1"/>
    </source>
</evidence>
<keyword evidence="1" id="KW-1133">Transmembrane helix</keyword>
<evidence type="ECO:0000313" key="3">
    <source>
        <dbReference type="Proteomes" id="UP001432027"/>
    </source>
</evidence>
<dbReference type="PANTHER" id="PTHR45907:SF16">
    <property type="entry name" value="SERPENTINE RECEPTOR, CLASS J"/>
    <property type="match status" value="1"/>
</dbReference>
<keyword evidence="1" id="KW-0472">Membrane</keyword>
<name>A0AAV5TJ03_9BILA</name>
<dbReference type="Proteomes" id="UP001432027">
    <property type="component" value="Unassembled WGS sequence"/>
</dbReference>
<dbReference type="EMBL" id="BTSX01000004">
    <property type="protein sequence ID" value="GMS94238.1"/>
    <property type="molecule type" value="Genomic_DNA"/>
</dbReference>
<accession>A0AAV5TJ03</accession>
<keyword evidence="1" id="KW-0812">Transmembrane</keyword>
<gene>
    <name evidence="2" type="ORF">PENTCL1PPCAC_16413</name>
</gene>
<proteinExistence type="predicted"/>
<dbReference type="SUPFAM" id="SSF81321">
    <property type="entry name" value="Family A G protein-coupled receptor-like"/>
    <property type="match status" value="1"/>
</dbReference>
<feature type="transmembrane region" description="Helical" evidence="1">
    <location>
        <begin position="154"/>
        <end position="173"/>
    </location>
</feature>
<keyword evidence="3" id="KW-1185">Reference proteome</keyword>
<feature type="non-terminal residue" evidence="2">
    <location>
        <position position="198"/>
    </location>
</feature>
<protein>
    <recommendedName>
        <fullName evidence="4">G protein-coupled receptor</fullName>
    </recommendedName>
</protein>
<dbReference type="InterPro" id="IPR019428">
    <property type="entry name" value="7TM_GPCR_serpentine_rcpt_Str"/>
</dbReference>
<reference evidence="2" key="1">
    <citation type="submission" date="2023-10" db="EMBL/GenBank/DDBJ databases">
        <title>Genome assembly of Pristionchus species.</title>
        <authorList>
            <person name="Yoshida K."/>
            <person name="Sommer R.J."/>
        </authorList>
    </citation>
    <scope>NUCLEOTIDE SEQUENCE</scope>
    <source>
        <strain evidence="2">RS0144</strain>
    </source>
</reference>
<organism evidence="2 3">
    <name type="scientific">Pristionchus entomophagus</name>
    <dbReference type="NCBI Taxonomy" id="358040"/>
    <lineage>
        <taxon>Eukaryota</taxon>
        <taxon>Metazoa</taxon>
        <taxon>Ecdysozoa</taxon>
        <taxon>Nematoda</taxon>
        <taxon>Chromadorea</taxon>
        <taxon>Rhabditida</taxon>
        <taxon>Rhabditina</taxon>
        <taxon>Diplogasteromorpha</taxon>
        <taxon>Diplogasteroidea</taxon>
        <taxon>Neodiplogasteridae</taxon>
        <taxon>Pristionchus</taxon>
    </lineage>
</organism>
<evidence type="ECO:0008006" key="4">
    <source>
        <dbReference type="Google" id="ProtNLM"/>
    </source>
</evidence>
<feature type="transmembrane region" description="Helical" evidence="1">
    <location>
        <begin position="113"/>
        <end position="134"/>
    </location>
</feature>
<feature type="transmembrane region" description="Helical" evidence="1">
    <location>
        <begin position="66"/>
        <end position="92"/>
    </location>
</feature>